<reference evidence="4" key="2">
    <citation type="submission" date="2025-08" db="UniProtKB">
        <authorList>
            <consortium name="Ensembl"/>
        </authorList>
    </citation>
    <scope>IDENTIFICATION</scope>
    <source>
        <strain evidence="4">Glennie</strain>
    </source>
</reference>
<dbReference type="GO" id="GO:0000182">
    <property type="term" value="F:rDNA binding"/>
    <property type="evidence" value="ECO:0007669"/>
    <property type="project" value="Ensembl"/>
</dbReference>
<dbReference type="SMART" id="SM00355">
    <property type="entry name" value="ZnF_C2H2"/>
    <property type="match status" value="6"/>
</dbReference>
<dbReference type="GO" id="GO:1900195">
    <property type="term" value="P:positive regulation of oocyte maturation"/>
    <property type="evidence" value="ECO:0007669"/>
    <property type="project" value="Ensembl"/>
</dbReference>
<dbReference type="GO" id="GO:0001216">
    <property type="term" value="F:DNA-binding transcription activator activity"/>
    <property type="evidence" value="ECO:0007669"/>
    <property type="project" value="Ensembl"/>
</dbReference>
<feature type="region of interest" description="Disordered" evidence="2">
    <location>
        <begin position="451"/>
        <end position="601"/>
    </location>
</feature>
<dbReference type="GO" id="GO:0005634">
    <property type="term" value="C:nucleus"/>
    <property type="evidence" value="ECO:0000318"/>
    <property type="project" value="GO_Central"/>
</dbReference>
<dbReference type="InParanoid" id="A0A6I8PRD9"/>
<feature type="region of interest" description="Disordered" evidence="2">
    <location>
        <begin position="366"/>
        <end position="423"/>
    </location>
</feature>
<evidence type="ECO:0000256" key="1">
    <source>
        <dbReference type="PROSITE-ProRule" id="PRU00042"/>
    </source>
</evidence>
<dbReference type="InterPro" id="IPR040436">
    <property type="entry name" value="Disconnected-like"/>
</dbReference>
<dbReference type="GO" id="GO:0005654">
    <property type="term" value="C:nucleoplasm"/>
    <property type="evidence" value="ECO:0007669"/>
    <property type="project" value="Ensembl"/>
</dbReference>
<dbReference type="GO" id="GO:0008270">
    <property type="term" value="F:zinc ion binding"/>
    <property type="evidence" value="ECO:0007669"/>
    <property type="project" value="UniProtKB-KW"/>
</dbReference>
<evidence type="ECO:0000259" key="3">
    <source>
        <dbReference type="PROSITE" id="PS50157"/>
    </source>
</evidence>
<dbReference type="FunCoup" id="A0A6I8PRD9">
    <property type="interactions" value="1729"/>
</dbReference>
<feature type="compositionally biased region" description="Basic and acidic residues" evidence="2">
    <location>
        <begin position="537"/>
        <end position="546"/>
    </location>
</feature>
<feature type="domain" description="C2H2-type" evidence="3">
    <location>
        <begin position="321"/>
        <end position="349"/>
    </location>
</feature>
<organism evidence="4 5">
    <name type="scientific">Ornithorhynchus anatinus</name>
    <name type="common">Duckbill platypus</name>
    <dbReference type="NCBI Taxonomy" id="9258"/>
    <lineage>
        <taxon>Eukaryota</taxon>
        <taxon>Metazoa</taxon>
        <taxon>Chordata</taxon>
        <taxon>Craniata</taxon>
        <taxon>Vertebrata</taxon>
        <taxon>Euteleostomi</taxon>
        <taxon>Mammalia</taxon>
        <taxon>Monotremata</taxon>
        <taxon>Ornithorhynchidae</taxon>
        <taxon>Ornithorhynchus</taxon>
    </lineage>
</organism>
<dbReference type="OMA" id="MEPRVPF"/>
<accession>A0A6I8PRD9</accession>
<keyword evidence="1" id="KW-0862">Zinc</keyword>
<feature type="region of interest" description="Disordered" evidence="2">
    <location>
        <begin position="750"/>
        <end position="839"/>
    </location>
</feature>
<feature type="compositionally biased region" description="Low complexity" evidence="2">
    <location>
        <begin position="512"/>
        <end position="527"/>
    </location>
</feature>
<feature type="region of interest" description="Disordered" evidence="2">
    <location>
        <begin position="618"/>
        <end position="637"/>
    </location>
</feature>
<dbReference type="InterPro" id="IPR013087">
    <property type="entry name" value="Znf_C2H2_type"/>
</dbReference>
<feature type="compositionally biased region" description="Basic and acidic residues" evidence="2">
    <location>
        <begin position="492"/>
        <end position="502"/>
    </location>
</feature>
<protein>
    <submittedName>
        <fullName evidence="4">Basonuclin zinc finger protein 1</fullName>
    </submittedName>
</protein>
<feature type="compositionally biased region" description="Low complexity" evidence="2">
    <location>
        <begin position="786"/>
        <end position="804"/>
    </location>
</feature>
<reference evidence="4" key="3">
    <citation type="submission" date="2025-09" db="UniProtKB">
        <authorList>
            <consortium name="Ensembl"/>
        </authorList>
    </citation>
    <scope>IDENTIFICATION</scope>
    <source>
        <strain evidence="4">Glennie</strain>
    </source>
</reference>
<evidence type="ECO:0000256" key="2">
    <source>
        <dbReference type="SAM" id="MobiDB-lite"/>
    </source>
</evidence>
<dbReference type="Pfam" id="PF12874">
    <property type="entry name" value="zf-met"/>
    <property type="match status" value="2"/>
</dbReference>
<feature type="compositionally biased region" description="Basic and acidic residues" evidence="2">
    <location>
        <begin position="384"/>
        <end position="399"/>
    </location>
</feature>
<gene>
    <name evidence="4" type="primary">BNC1</name>
</gene>
<feature type="region of interest" description="Disordered" evidence="2">
    <location>
        <begin position="237"/>
        <end position="319"/>
    </location>
</feature>
<evidence type="ECO:0000313" key="4">
    <source>
        <dbReference type="Ensembl" id="ENSOANP00000054162.1"/>
    </source>
</evidence>
<dbReference type="Ensembl" id="ENSOANT00000075143.1">
    <property type="protein sequence ID" value="ENSOANP00000054162.1"/>
    <property type="gene ID" value="ENSOANG00000048584.1"/>
</dbReference>
<reference evidence="4 5" key="1">
    <citation type="journal article" date="2008" name="Nature">
        <title>Genome analysis of the platypus reveals unique signatures of evolution.</title>
        <authorList>
            <person name="Warren W.C."/>
            <person name="Hillier L.W."/>
            <person name="Marshall Graves J.A."/>
            <person name="Birney E."/>
            <person name="Ponting C.P."/>
            <person name="Grutzner F."/>
            <person name="Belov K."/>
            <person name="Miller W."/>
            <person name="Clarke L."/>
            <person name="Chinwalla A.T."/>
            <person name="Yang S.P."/>
            <person name="Heger A."/>
            <person name="Locke D.P."/>
            <person name="Miethke P."/>
            <person name="Waters P.D."/>
            <person name="Veyrunes F."/>
            <person name="Fulton L."/>
            <person name="Fulton B."/>
            <person name="Graves T."/>
            <person name="Wallis J."/>
            <person name="Puente X.S."/>
            <person name="Lopez-Otin C."/>
            <person name="Ordonez G.R."/>
            <person name="Eichler E.E."/>
            <person name="Chen L."/>
            <person name="Cheng Z."/>
            <person name="Deakin J.E."/>
            <person name="Alsop A."/>
            <person name="Thompson K."/>
            <person name="Kirby P."/>
            <person name="Papenfuss A.T."/>
            <person name="Wakefield M.J."/>
            <person name="Olender T."/>
            <person name="Lancet D."/>
            <person name="Huttley G.A."/>
            <person name="Smit A.F."/>
            <person name="Pask A."/>
            <person name="Temple-Smith P."/>
            <person name="Batzer M.A."/>
            <person name="Walker J.A."/>
            <person name="Konkel M.K."/>
            <person name="Harris R.S."/>
            <person name="Whittington C.M."/>
            <person name="Wong E.S."/>
            <person name="Gemmell N.J."/>
            <person name="Buschiazzo E."/>
            <person name="Vargas Jentzsch I.M."/>
            <person name="Merkel A."/>
            <person name="Schmitz J."/>
            <person name="Zemann A."/>
            <person name="Churakov G."/>
            <person name="Kriegs J.O."/>
            <person name="Brosius J."/>
            <person name="Murchison E.P."/>
            <person name="Sachidanandam R."/>
            <person name="Smith C."/>
            <person name="Hannon G.J."/>
            <person name="Tsend-Ayush E."/>
            <person name="McMillan D."/>
            <person name="Attenborough R."/>
            <person name="Rens W."/>
            <person name="Ferguson-Smith M."/>
            <person name="Lefevre C.M."/>
            <person name="Sharp J.A."/>
            <person name="Nicholas K.R."/>
            <person name="Ray D.A."/>
            <person name="Kube M."/>
            <person name="Reinhardt R."/>
            <person name="Pringle T.H."/>
            <person name="Taylor J."/>
            <person name="Jones R.C."/>
            <person name="Nixon B."/>
            <person name="Dacheux J.L."/>
            <person name="Niwa H."/>
            <person name="Sekita Y."/>
            <person name="Huang X."/>
            <person name="Stark A."/>
            <person name="Kheradpour P."/>
            <person name="Kellis M."/>
            <person name="Flicek P."/>
            <person name="Chen Y."/>
            <person name="Webber C."/>
            <person name="Hardison R."/>
            <person name="Nelson J."/>
            <person name="Hallsworth-Pepin K."/>
            <person name="Delehaunty K."/>
            <person name="Markovic C."/>
            <person name="Minx P."/>
            <person name="Feng Y."/>
            <person name="Kremitzki C."/>
            <person name="Mitreva M."/>
            <person name="Glasscock J."/>
            <person name="Wylie T."/>
            <person name="Wohldmann P."/>
            <person name="Thiru P."/>
            <person name="Nhan M.N."/>
            <person name="Pohl C.S."/>
            <person name="Smith S.M."/>
            <person name="Hou S."/>
            <person name="Nefedov M."/>
            <person name="de Jong P.J."/>
            <person name="Renfree M.B."/>
            <person name="Mardis E.R."/>
            <person name="Wilson R.K."/>
        </authorList>
    </citation>
    <scope>NUCLEOTIDE SEQUENCE [LARGE SCALE GENOMIC DNA]</scope>
    <source>
        <strain evidence="4 5">Glennie</strain>
    </source>
</reference>
<dbReference type="GO" id="GO:0006356">
    <property type="term" value="P:regulation of transcription by RNA polymerase I"/>
    <property type="evidence" value="ECO:0000318"/>
    <property type="project" value="GO_Central"/>
</dbReference>
<dbReference type="Bgee" id="ENSOANG00000048584">
    <property type="expression patterns" value="Expressed in ovary and 2 other cell types or tissues"/>
</dbReference>
<keyword evidence="5" id="KW-1185">Reference proteome</keyword>
<dbReference type="Pfam" id="PF00096">
    <property type="entry name" value="zf-C2H2"/>
    <property type="match status" value="1"/>
</dbReference>
<proteinExistence type="predicted"/>
<dbReference type="AlphaFoldDB" id="A0A6I8PRD9"/>
<feature type="region of interest" description="Disordered" evidence="2">
    <location>
        <begin position="885"/>
        <end position="908"/>
    </location>
</feature>
<dbReference type="PANTHER" id="PTHR15021">
    <property type="entry name" value="DISCONNECTED-RELATED"/>
    <property type="match status" value="1"/>
</dbReference>
<dbReference type="Gene3D" id="3.30.160.60">
    <property type="entry name" value="Classic Zinc Finger"/>
    <property type="match status" value="3"/>
</dbReference>
<dbReference type="Proteomes" id="UP000002279">
    <property type="component" value="Chromosome 5"/>
</dbReference>
<name>A0A6I8PRD9_ORNAN</name>
<keyword evidence="1" id="KW-0863">Zinc-finger</keyword>
<dbReference type="GO" id="GO:0045943">
    <property type="term" value="P:positive regulation of transcription by RNA polymerase I"/>
    <property type="evidence" value="ECO:0007669"/>
    <property type="project" value="Ensembl"/>
</dbReference>
<feature type="domain" description="C2H2-type" evidence="3">
    <location>
        <begin position="642"/>
        <end position="670"/>
    </location>
</feature>
<dbReference type="PANTHER" id="PTHR15021:SF1">
    <property type="entry name" value="ZINC FINGER PROTEIN BASONUCLIN-1"/>
    <property type="match status" value="1"/>
</dbReference>
<dbReference type="PROSITE" id="PS00028">
    <property type="entry name" value="ZINC_FINGER_C2H2_1"/>
    <property type="match status" value="3"/>
</dbReference>
<sequence length="908" mass="98011">MVLPAPGRAPHLSSLRMAEAIGCTLSCSCQCFKPGKINPRQCEQCRHGWVAHALSKLRFPNLYPPSQVEIVQSNVVFDIGSLMLYGTQAVPVRLKILLDRLFSVLKQEEVIQILHALDWTLQDYIRGYVLQDASGKVLDHWSIMTGDEEMAALQQFLRFGETKSIAELMAIQEKEGQLMVAPPAPANLDIRAFIESCGQRGSGLPAPGPVHPFENPVDNVAFMLPFQLFAPLPPPLIGALPEAEPGRDRGSDPSGRDGRASCPGGGFPSPPRGPFRAGEAEPAEPAPDGGPRRADPEPGPPGPPSPRARGAERGGPRKGRVFCTACEKTFYDKGTLKIHYNAVHLKIKHKCTIDGCNMVFSSLRSRNRHSANPNPRLHMPMNRNNRDRDLRRGPDDVKRPPGPPPREPDPRPEVKAPAGPGPNGVLFPILKTVQPVLPFYRSPVPPAELAHTPGALPSLPPLSSSAGPGGEGLPPFDPLPKKKSRKSSMPIKIEKGAAEDGPSRAGGEGEPEPGAAWPPSGGAWGAPPEGGPPPRTDPGRDLRESPAEDDPAAGHGRTFALGTGERLLGDPPLLARFFGPPPGPPSFEKEPAEPGTPPGDAPRPRFLAAAFLGALPSRGTVPPCREDPRGPEFAGPREESRFHCDICQKTFKNPYSVKMHYRNVHLKEMHLCTVEGCNATFPSRRSRDRHSSNLNLHHKLLTKEAPEMPPIPPSYLTPDVPGEAYRDLRPPSAQTSVLFKGMNRTGSLVYPMSKLRDPRPEVYGYPPAPEGAGYPPTPEGTVLDLSTTSSAPSEGSAPSSWDSDGGSDEGLAALDDSDESCAGDSDRRAGPRPAHPPPGLPITCHLCQKIYSNKGTFRAHYKTVHLRQLHKCKVPGCDTMFSSVRSRNRHSQNPNLHRSLASPTHSLP</sequence>
<feature type="compositionally biased region" description="Basic and acidic residues" evidence="2">
    <location>
        <begin position="624"/>
        <end position="637"/>
    </location>
</feature>
<dbReference type="PROSITE" id="PS50157">
    <property type="entry name" value="ZINC_FINGER_C2H2_2"/>
    <property type="match status" value="2"/>
</dbReference>
<feature type="compositionally biased region" description="Basic and acidic residues" evidence="2">
    <location>
        <begin position="244"/>
        <end position="259"/>
    </location>
</feature>
<dbReference type="GeneTree" id="ENSGT00390000005844"/>
<keyword evidence="1" id="KW-0479">Metal-binding</keyword>
<evidence type="ECO:0000313" key="5">
    <source>
        <dbReference type="Proteomes" id="UP000002279"/>
    </source>
</evidence>
<feature type="compositionally biased region" description="Pro residues" evidence="2">
    <location>
        <begin position="297"/>
        <end position="306"/>
    </location>
</feature>
<feature type="compositionally biased region" description="Low complexity" evidence="2">
    <location>
        <begin position="453"/>
        <end position="466"/>
    </location>
</feature>